<keyword evidence="5" id="KW-1185">Reference proteome</keyword>
<dbReference type="InterPro" id="IPR000994">
    <property type="entry name" value="Pept_M24"/>
</dbReference>
<dbReference type="InterPro" id="IPR036005">
    <property type="entry name" value="Creatinase/aminopeptidase-like"/>
</dbReference>
<accession>A0A0P1LT50</accession>
<dbReference type="Gene3D" id="3.90.230.10">
    <property type="entry name" value="Creatinase/methionine aminopeptidase superfamily"/>
    <property type="match status" value="1"/>
</dbReference>
<accession>A0A0P1MY50</accession>
<evidence type="ECO:0000313" key="4">
    <source>
        <dbReference type="Proteomes" id="UP000182011"/>
    </source>
</evidence>
<sequence>MQIEKIQKKLLELGIDGWLFYDFHNRDKIGLKILGLSIQGLTTRRWFYFIPAEGKPIKLVHRVEPDKLDSLPGEKFYYSGWRELHDRLKEILGTPKKIAMQYSPMNSIPYISIVDAGTVELVRSLGHEVVSSADLIQIFEALIDENLIKTHFEAGRLVDETLDEAFDEIRKSIKTGKYKTEYEIQQFILKRFNDKGLTSDEDPPIVGVNDHPANPHFYPTPENTREIKPGDKLLIDLWAKKNEPGAIFYDITWCAFIGDNPPEDYVKIFNIVRDARNEALKFIQDRLDRNQEVAGWEVDDVARKYIQEKGYAEFFTHRTGHSIGENVHGNGVNIDNFETQDLRKLMPGCLFSLEPGIYIPGKMGVRSEVNVYINFERKALITGREQKELVLIY</sequence>
<dbReference type="Proteomes" id="UP000182011">
    <property type="component" value="Unassembled WGS sequence"/>
</dbReference>
<gene>
    <name evidence="3" type="ORF">JGI4_00246</name>
    <name evidence="2" type="ORF">JGI8_01909</name>
</gene>
<accession>A0A0P1MYZ2</accession>
<reference evidence="2 5" key="1">
    <citation type="submission" date="2015-11" db="EMBL/GenBank/DDBJ databases">
        <authorList>
            <person name="Varghese N."/>
        </authorList>
    </citation>
    <scope>NUCLEOTIDE SEQUENCE [LARGE SCALE GENOMIC DNA]</scope>
    <source>
        <strain evidence="2 5">JGI-8</strain>
    </source>
</reference>
<organism evidence="3 4">
    <name type="scientific">Candidatus Kryptonium thompsonii</name>
    <dbReference type="NCBI Taxonomy" id="1633631"/>
    <lineage>
        <taxon>Bacteria</taxon>
        <taxon>Pseudomonadati</taxon>
        <taxon>Candidatus Kryptoniota</taxon>
        <taxon>Candidatus Kryptonium</taxon>
    </lineage>
</organism>
<dbReference type="PANTHER" id="PTHR46112">
    <property type="entry name" value="AMINOPEPTIDASE"/>
    <property type="match status" value="1"/>
</dbReference>
<accession>A0A0P1LK65</accession>
<name>A0A0P1MY50_9BACT</name>
<accession>A0A0N7MPS6</accession>
<dbReference type="OrthoDB" id="9806388at2"/>
<dbReference type="GO" id="GO:0004177">
    <property type="term" value="F:aminopeptidase activity"/>
    <property type="evidence" value="ECO:0007669"/>
    <property type="project" value="UniProtKB-KW"/>
</dbReference>
<accession>A0A0P1MEJ0</accession>
<dbReference type="STRING" id="1633631.GCA_001442925_00248"/>
<evidence type="ECO:0000259" key="1">
    <source>
        <dbReference type="Pfam" id="PF00557"/>
    </source>
</evidence>
<dbReference type="SUPFAM" id="SSF55920">
    <property type="entry name" value="Creatinase/aminopeptidase"/>
    <property type="match status" value="1"/>
</dbReference>
<keyword evidence="3" id="KW-0031">Aminopeptidase</keyword>
<dbReference type="InterPro" id="IPR050659">
    <property type="entry name" value="Peptidase_M24B"/>
</dbReference>
<dbReference type="Proteomes" id="UP000182200">
    <property type="component" value="Unassembled WGS sequence"/>
</dbReference>
<dbReference type="Pfam" id="PF00557">
    <property type="entry name" value="Peptidase_M24"/>
    <property type="match status" value="1"/>
</dbReference>
<dbReference type="PANTHER" id="PTHR46112:SF3">
    <property type="entry name" value="AMINOPEPTIDASE YPDF"/>
    <property type="match status" value="1"/>
</dbReference>
<reference evidence="3 4" key="2">
    <citation type="submission" date="2015-11" db="EMBL/GenBank/DDBJ databases">
        <authorList>
            <person name="Zhang Y."/>
            <person name="Guo Z."/>
        </authorList>
    </citation>
    <scope>NUCLEOTIDE SEQUENCE [LARGE SCALE GENOMIC DNA]</scope>
    <source>
        <strain evidence="3">JGI-4</strain>
    </source>
</reference>
<feature type="domain" description="Peptidase M24" evidence="1">
    <location>
        <begin position="153"/>
        <end position="373"/>
    </location>
</feature>
<accession>A0A0P1L8W2</accession>
<proteinExistence type="predicted"/>
<evidence type="ECO:0000313" key="2">
    <source>
        <dbReference type="EMBL" id="CUS93996.1"/>
    </source>
</evidence>
<dbReference type="EMBL" id="FAOP01000001">
    <property type="protein sequence ID" value="CUU01298.1"/>
    <property type="molecule type" value="Genomic_DNA"/>
</dbReference>
<evidence type="ECO:0000313" key="5">
    <source>
        <dbReference type="Proteomes" id="UP000182200"/>
    </source>
</evidence>
<accession>A0A0S4MQG3</accession>
<keyword evidence="3" id="KW-0378">Hydrolase</keyword>
<evidence type="ECO:0000313" key="3">
    <source>
        <dbReference type="EMBL" id="CUU01298.1"/>
    </source>
</evidence>
<dbReference type="RefSeq" id="WP_047134374.1">
    <property type="nucleotide sequence ID" value="NZ_CZVI01000041.1"/>
</dbReference>
<keyword evidence="3" id="KW-0645">Protease</keyword>
<dbReference type="EMBL" id="CZVI01000041">
    <property type="protein sequence ID" value="CUS93996.1"/>
    <property type="molecule type" value="Genomic_DNA"/>
</dbReference>
<protein>
    <submittedName>
        <fullName evidence="3">Xaa-Pro aminopeptidase</fullName>
    </submittedName>
</protein>
<dbReference type="AlphaFoldDB" id="A0A0P1MY50"/>